<name>A0A916TUS0_9SPHN</name>
<sequence>MDPMPSIIDLDDPDWDPFTTPRDGDVRDPYPKIAQMSREAPVHEVNYRAIFDVVPFTGHSQEKHFSVFGYDPIAKLLLMPEVFSNEAFKETLGKSFGRSISTMDPPEHSRYRRIFQKAFLPQVVAKWGDEVVSPVVDKLMANFAHRGSADLVQEFTVHYPFQVIYAQLGLPPAEAPVFHKLAVAQTLSQVGIEQGFEATEKLGVYFQKLVDYRRKNSDIDIVTHLSSVEVDGEKLPDEIVVSFLRQLVNAGGDTTFRATSILLTGLLRNPDQLAALREDRALLPRAIDEALRWDGPVTNTFRMTTQDTEIEGTKIPAHSVINVVLGSANRDPSKFDNPDQFDIMRPQGKYRHLGFATGPHVCIGQHLARLEMTRAVNAILDGLPNLRLDPDKPEPDIRGCMMRVPEHLHVLFDPA</sequence>
<comment type="function">
    <text evidence="7">Cytochromes P450 are a group of heme-thiolate monooxygenases. They oxidize a variety of structurally unrelated compounds, including steroids, fatty acids, and xenobiotics.</text>
</comment>
<dbReference type="GO" id="GO:0005506">
    <property type="term" value="F:iron ion binding"/>
    <property type="evidence" value="ECO:0007669"/>
    <property type="project" value="InterPro"/>
</dbReference>
<reference evidence="8" key="1">
    <citation type="journal article" date="2014" name="Int. J. Syst. Evol. Microbiol.">
        <title>Complete genome sequence of Corynebacterium casei LMG S-19264T (=DSM 44701T), isolated from a smear-ripened cheese.</title>
        <authorList>
            <consortium name="US DOE Joint Genome Institute (JGI-PGF)"/>
            <person name="Walter F."/>
            <person name="Albersmeier A."/>
            <person name="Kalinowski J."/>
            <person name="Ruckert C."/>
        </authorList>
    </citation>
    <scope>NUCLEOTIDE SEQUENCE</scope>
    <source>
        <strain evidence="8">CGMCC 1.15095</strain>
    </source>
</reference>
<dbReference type="PANTHER" id="PTHR46696">
    <property type="entry name" value="P450, PUTATIVE (EUROFUNG)-RELATED"/>
    <property type="match status" value="1"/>
</dbReference>
<keyword evidence="5" id="KW-0408">Iron</keyword>
<evidence type="ECO:0000313" key="8">
    <source>
        <dbReference type="EMBL" id="GGC00753.1"/>
    </source>
</evidence>
<dbReference type="Pfam" id="PF00067">
    <property type="entry name" value="p450"/>
    <property type="match status" value="1"/>
</dbReference>
<dbReference type="PANTHER" id="PTHR46696:SF3">
    <property type="entry name" value="PULCHERRIMINIC ACID SYNTHASE"/>
    <property type="match status" value="1"/>
</dbReference>
<dbReference type="AlphaFoldDB" id="A0A916TUS0"/>
<dbReference type="InterPro" id="IPR036396">
    <property type="entry name" value="Cyt_P450_sf"/>
</dbReference>
<evidence type="ECO:0000313" key="9">
    <source>
        <dbReference type="Proteomes" id="UP000608154"/>
    </source>
</evidence>
<dbReference type="Gene3D" id="1.10.630.10">
    <property type="entry name" value="Cytochrome P450"/>
    <property type="match status" value="1"/>
</dbReference>
<accession>A0A916TUS0</accession>
<keyword evidence="3" id="KW-0479">Metal-binding</keyword>
<keyword evidence="4" id="KW-0560">Oxidoreductase</keyword>
<comment type="caution">
    <text evidence="8">The sequence shown here is derived from an EMBL/GenBank/DDBJ whole genome shotgun (WGS) entry which is preliminary data.</text>
</comment>
<organism evidence="8 9">
    <name type="scientific">Novosphingobium endophyticum</name>
    <dbReference type="NCBI Taxonomy" id="1955250"/>
    <lineage>
        <taxon>Bacteria</taxon>
        <taxon>Pseudomonadati</taxon>
        <taxon>Pseudomonadota</taxon>
        <taxon>Alphaproteobacteria</taxon>
        <taxon>Sphingomonadales</taxon>
        <taxon>Sphingomonadaceae</taxon>
        <taxon>Novosphingobium</taxon>
    </lineage>
</organism>
<dbReference type="InterPro" id="IPR002397">
    <property type="entry name" value="Cyt_P450_B"/>
</dbReference>
<dbReference type="Proteomes" id="UP000608154">
    <property type="component" value="Unassembled WGS sequence"/>
</dbReference>
<dbReference type="RefSeq" id="WP_188770866.1">
    <property type="nucleotide sequence ID" value="NZ_BMHK01000010.1"/>
</dbReference>
<dbReference type="GO" id="GO:0004497">
    <property type="term" value="F:monooxygenase activity"/>
    <property type="evidence" value="ECO:0007669"/>
    <property type="project" value="UniProtKB-KW"/>
</dbReference>
<dbReference type="PRINTS" id="PR00359">
    <property type="entry name" value="BP450"/>
</dbReference>
<dbReference type="GO" id="GO:0016705">
    <property type="term" value="F:oxidoreductase activity, acting on paired donors, with incorporation or reduction of molecular oxygen"/>
    <property type="evidence" value="ECO:0007669"/>
    <property type="project" value="InterPro"/>
</dbReference>
<proteinExistence type="inferred from homology"/>
<evidence type="ECO:0000256" key="6">
    <source>
        <dbReference type="ARBA" id="ARBA00023033"/>
    </source>
</evidence>
<reference evidence="8" key="2">
    <citation type="submission" date="2020-09" db="EMBL/GenBank/DDBJ databases">
        <authorList>
            <person name="Sun Q."/>
            <person name="Zhou Y."/>
        </authorList>
    </citation>
    <scope>NUCLEOTIDE SEQUENCE</scope>
    <source>
        <strain evidence="8">CGMCC 1.15095</strain>
    </source>
</reference>
<dbReference type="EMBL" id="BMHK01000010">
    <property type="protein sequence ID" value="GGC00753.1"/>
    <property type="molecule type" value="Genomic_DNA"/>
</dbReference>
<keyword evidence="2" id="KW-0349">Heme</keyword>
<evidence type="ECO:0000256" key="4">
    <source>
        <dbReference type="ARBA" id="ARBA00023002"/>
    </source>
</evidence>
<dbReference type="InterPro" id="IPR001128">
    <property type="entry name" value="Cyt_P450"/>
</dbReference>
<evidence type="ECO:0000256" key="2">
    <source>
        <dbReference type="ARBA" id="ARBA00022617"/>
    </source>
</evidence>
<evidence type="ECO:0000256" key="1">
    <source>
        <dbReference type="ARBA" id="ARBA00010617"/>
    </source>
</evidence>
<dbReference type="FunFam" id="1.10.630.10:FF:000018">
    <property type="entry name" value="Cytochrome P450 monooxygenase"/>
    <property type="match status" value="1"/>
</dbReference>
<evidence type="ECO:0000256" key="7">
    <source>
        <dbReference type="ARBA" id="ARBA00043906"/>
    </source>
</evidence>
<comment type="similarity">
    <text evidence="1">Belongs to the cytochrome P450 family.</text>
</comment>
<keyword evidence="6" id="KW-0503">Monooxygenase</keyword>
<gene>
    <name evidence="8" type="ORF">GCM10011494_19130</name>
</gene>
<keyword evidence="9" id="KW-1185">Reference proteome</keyword>
<protein>
    <submittedName>
        <fullName evidence="8">Cytochrome P450</fullName>
    </submittedName>
</protein>
<evidence type="ECO:0000256" key="3">
    <source>
        <dbReference type="ARBA" id="ARBA00022723"/>
    </source>
</evidence>
<dbReference type="GO" id="GO:0020037">
    <property type="term" value="F:heme binding"/>
    <property type="evidence" value="ECO:0007669"/>
    <property type="project" value="InterPro"/>
</dbReference>
<dbReference type="SUPFAM" id="SSF48264">
    <property type="entry name" value="Cytochrome P450"/>
    <property type="match status" value="1"/>
</dbReference>
<evidence type="ECO:0000256" key="5">
    <source>
        <dbReference type="ARBA" id="ARBA00023004"/>
    </source>
</evidence>